<reference evidence="2" key="1">
    <citation type="journal article" date="2018" name="PLoS Negl. Trop. Dis.">
        <title>Sialome diversity of ticks revealed by RNAseq of single tick salivary glands.</title>
        <authorList>
            <person name="Perner J."/>
            <person name="Kropackova S."/>
            <person name="Kopacek P."/>
            <person name="Ribeiro J.M."/>
        </authorList>
    </citation>
    <scope>NUCLEOTIDE SEQUENCE</scope>
    <source>
        <strain evidence="2">Siblings of single egg batch collected in Ceske Budejovice</strain>
        <tissue evidence="2">Salivary glands</tissue>
    </source>
</reference>
<feature type="signal peptide" evidence="1">
    <location>
        <begin position="1"/>
        <end position="20"/>
    </location>
</feature>
<sequence length="86" mass="9281">MECPLVLLAFLALPLLFSSGLKTMFRVLATAKSCALTSRFSEKCSVPPDARAPNLRPQTHYGSVVEVRSVSIEEAMVLGAALGTWK</sequence>
<evidence type="ECO:0000313" key="2">
    <source>
        <dbReference type="EMBL" id="JAR92395.1"/>
    </source>
</evidence>
<protein>
    <submittedName>
        <fullName evidence="2">Putative secreted protein</fullName>
    </submittedName>
</protein>
<feature type="chain" id="PRO_5007542691" evidence="1">
    <location>
        <begin position="21"/>
        <end position="86"/>
    </location>
</feature>
<evidence type="ECO:0000256" key="1">
    <source>
        <dbReference type="SAM" id="SignalP"/>
    </source>
</evidence>
<name>A0A147BPW9_IXORI</name>
<dbReference type="EMBL" id="GEGO01003009">
    <property type="protein sequence ID" value="JAR92395.1"/>
    <property type="molecule type" value="Transcribed_RNA"/>
</dbReference>
<keyword evidence="1" id="KW-0732">Signal</keyword>
<organism evidence="2">
    <name type="scientific">Ixodes ricinus</name>
    <name type="common">Common tick</name>
    <name type="synonym">Acarus ricinus</name>
    <dbReference type="NCBI Taxonomy" id="34613"/>
    <lineage>
        <taxon>Eukaryota</taxon>
        <taxon>Metazoa</taxon>
        <taxon>Ecdysozoa</taxon>
        <taxon>Arthropoda</taxon>
        <taxon>Chelicerata</taxon>
        <taxon>Arachnida</taxon>
        <taxon>Acari</taxon>
        <taxon>Parasitiformes</taxon>
        <taxon>Ixodida</taxon>
        <taxon>Ixodoidea</taxon>
        <taxon>Ixodidae</taxon>
        <taxon>Ixodinae</taxon>
        <taxon>Ixodes</taxon>
    </lineage>
</organism>
<proteinExistence type="predicted"/>
<dbReference type="AlphaFoldDB" id="A0A147BPW9"/>
<accession>A0A147BPW9</accession>